<dbReference type="Gene3D" id="3.40.1090.10">
    <property type="entry name" value="Cytosolic phospholipase A2 catalytic domain"/>
    <property type="match status" value="2"/>
</dbReference>
<dbReference type="GO" id="GO:0016787">
    <property type="term" value="F:hydrolase activity"/>
    <property type="evidence" value="ECO:0007669"/>
    <property type="project" value="UniProtKB-UniRule"/>
</dbReference>
<comment type="caution">
    <text evidence="7">The sequence shown here is derived from an EMBL/GenBank/DDBJ whole genome shotgun (WGS) entry which is preliminary data.</text>
</comment>
<dbReference type="GO" id="GO:0016042">
    <property type="term" value="P:lipid catabolic process"/>
    <property type="evidence" value="ECO:0007669"/>
    <property type="project" value="UniProtKB-UniRule"/>
</dbReference>
<keyword evidence="1 4" id="KW-0378">Hydrolase</keyword>
<feature type="region of interest" description="Disordered" evidence="5">
    <location>
        <begin position="234"/>
        <end position="269"/>
    </location>
</feature>
<comment type="caution">
    <text evidence="4">Lacks conserved residue(s) required for the propagation of feature annotation.</text>
</comment>
<feature type="active site" description="Proton acceptor" evidence="4">
    <location>
        <position position="157"/>
    </location>
</feature>
<organism evidence="7 8">
    <name type="scientific">Humibacillus xanthopallidus</name>
    <dbReference type="NCBI Taxonomy" id="412689"/>
    <lineage>
        <taxon>Bacteria</taxon>
        <taxon>Bacillati</taxon>
        <taxon>Actinomycetota</taxon>
        <taxon>Actinomycetes</taxon>
        <taxon>Micrococcales</taxon>
        <taxon>Intrasporangiaceae</taxon>
        <taxon>Humibacillus</taxon>
    </lineage>
</organism>
<dbReference type="PANTHER" id="PTHR14226">
    <property type="entry name" value="NEUROPATHY TARGET ESTERASE/SWISS CHEESE D.MELANOGASTER"/>
    <property type="match status" value="1"/>
</dbReference>
<dbReference type="InterPro" id="IPR002641">
    <property type="entry name" value="PNPLA_dom"/>
</dbReference>
<evidence type="ECO:0000256" key="1">
    <source>
        <dbReference type="ARBA" id="ARBA00022801"/>
    </source>
</evidence>
<feature type="active site" description="Nucleophile" evidence="4">
    <location>
        <position position="42"/>
    </location>
</feature>
<evidence type="ECO:0000256" key="3">
    <source>
        <dbReference type="ARBA" id="ARBA00023098"/>
    </source>
</evidence>
<keyword evidence="8" id="KW-1185">Reference proteome</keyword>
<dbReference type="AlphaFoldDB" id="A0A543HFT5"/>
<dbReference type="OrthoDB" id="5290098at2"/>
<keyword evidence="2 4" id="KW-0442">Lipid degradation</keyword>
<dbReference type="PROSITE" id="PS51635">
    <property type="entry name" value="PNPLA"/>
    <property type="match status" value="1"/>
</dbReference>
<name>A0A543HFT5_9MICO</name>
<feature type="short sequence motif" description="GXSXG" evidence="4">
    <location>
        <begin position="40"/>
        <end position="44"/>
    </location>
</feature>
<dbReference type="PANTHER" id="PTHR14226:SF76">
    <property type="entry name" value="NTE FAMILY PROTEIN RSSA"/>
    <property type="match status" value="1"/>
</dbReference>
<reference evidence="7 8" key="1">
    <citation type="submission" date="2019-06" db="EMBL/GenBank/DDBJ databases">
        <title>Genome sequencing of plant associated microbes to promote plant fitness in Sorghum bicolor and Oryza sativa.</title>
        <authorList>
            <person name="Coleman-Derr D."/>
        </authorList>
    </citation>
    <scope>NUCLEOTIDE SEQUENCE [LARGE SCALE GENOMIC DNA]</scope>
    <source>
        <strain evidence="7 8">KV-663</strain>
    </source>
</reference>
<evidence type="ECO:0000313" key="7">
    <source>
        <dbReference type="EMBL" id="TQM57180.1"/>
    </source>
</evidence>
<evidence type="ECO:0000256" key="4">
    <source>
        <dbReference type="PROSITE-ProRule" id="PRU01161"/>
    </source>
</evidence>
<feature type="short sequence motif" description="DGA/G" evidence="4">
    <location>
        <begin position="157"/>
        <end position="159"/>
    </location>
</feature>
<gene>
    <name evidence="7" type="ORF">FBY41_4001</name>
</gene>
<sequence>MAEGARAALVLGSGGARGYAHIGVIEVLRERGFEVVAIAGTSMGALVGGVTAAGRLEAYTEWARSLSQREVWRLLDLSITAPGGAIRAERIIQKVGEILDGATIESLPIPFTAVATDINARREVWFQRGPVEKAIRASIAIPGVITPAVINGRVLVDGGLINPVPIEPTAAAAADLTIAVSLSGMRAAGATATPVKASSEQRPREEWTSRLRRSAAEVLDSERVRAITGRFTHAREEPDHLDPAAFAPDGVHLTDAPEGRAPAAEGPAARPGISVAAAASADLAVDTTQTPTDALLRVNADIGLVDLLNMSFETMSALISRYRMASNPPDVLITVPSNAVRTLDFHRAAEMIDLGRRLASEALDQAGY</sequence>
<dbReference type="RefSeq" id="WP_141846416.1">
    <property type="nucleotide sequence ID" value="NZ_VFPM01000004.1"/>
</dbReference>
<evidence type="ECO:0000259" key="6">
    <source>
        <dbReference type="PROSITE" id="PS51635"/>
    </source>
</evidence>
<proteinExistence type="predicted"/>
<dbReference type="InterPro" id="IPR050301">
    <property type="entry name" value="NTE"/>
</dbReference>
<accession>A0A543HFT5</accession>
<dbReference type="Pfam" id="PF01734">
    <property type="entry name" value="Patatin"/>
    <property type="match status" value="1"/>
</dbReference>
<dbReference type="Proteomes" id="UP000316747">
    <property type="component" value="Unassembled WGS sequence"/>
</dbReference>
<dbReference type="InterPro" id="IPR016035">
    <property type="entry name" value="Acyl_Trfase/lysoPLipase"/>
</dbReference>
<feature type="compositionally biased region" description="Low complexity" evidence="5">
    <location>
        <begin position="259"/>
        <end position="269"/>
    </location>
</feature>
<evidence type="ECO:0000256" key="5">
    <source>
        <dbReference type="SAM" id="MobiDB-lite"/>
    </source>
</evidence>
<dbReference type="EMBL" id="VFPM01000004">
    <property type="protein sequence ID" value="TQM57180.1"/>
    <property type="molecule type" value="Genomic_DNA"/>
</dbReference>
<evidence type="ECO:0000313" key="8">
    <source>
        <dbReference type="Proteomes" id="UP000316747"/>
    </source>
</evidence>
<protein>
    <submittedName>
        <fullName evidence="7">NTE family protein</fullName>
    </submittedName>
</protein>
<keyword evidence="3 4" id="KW-0443">Lipid metabolism</keyword>
<evidence type="ECO:0000256" key="2">
    <source>
        <dbReference type="ARBA" id="ARBA00022963"/>
    </source>
</evidence>
<dbReference type="SUPFAM" id="SSF52151">
    <property type="entry name" value="FabD/lysophospholipase-like"/>
    <property type="match status" value="1"/>
</dbReference>
<feature type="domain" description="PNPLA" evidence="6">
    <location>
        <begin position="9"/>
        <end position="170"/>
    </location>
</feature>